<dbReference type="AlphaFoldDB" id="A0A937F487"/>
<keyword evidence="2" id="KW-1185">Reference proteome</keyword>
<dbReference type="Gene3D" id="3.90.930.1">
    <property type="match status" value="1"/>
</dbReference>
<accession>A0A937F487</accession>
<sequence>MKYFFAFFISIGLFSCSDNQLADNNALSNEGASAIHKGAIKESYEDASGMVKVTVKNDAGNVVEQGDLLNDKKTGNWTTFYANGVVKSVTGYVDGVMQGMHVELGQRGEIEKRSYYHNGQLHGDYVVYNRNRIKEEKTYENGLLQGVAKSYYDNGTLMEESPYTDGKRNGISRWYDQEGNVSIEYEYDNGELVEK</sequence>
<gene>
    <name evidence="1" type="ORF">JL102_01165</name>
</gene>
<proteinExistence type="predicted"/>
<dbReference type="SUPFAM" id="SSF82185">
    <property type="entry name" value="Histone H3 K4-specific methyltransferase SET7/9 N-terminal domain"/>
    <property type="match status" value="1"/>
</dbReference>
<dbReference type="Pfam" id="PF07661">
    <property type="entry name" value="MORN_2"/>
    <property type="match status" value="3"/>
</dbReference>
<name>A0A937F487_9BACT</name>
<protein>
    <recommendedName>
        <fullName evidence="3">Toxin-antitoxin system YwqK family antitoxin</fullName>
    </recommendedName>
</protein>
<reference evidence="1" key="1">
    <citation type="submission" date="2021-01" db="EMBL/GenBank/DDBJ databases">
        <title>Fulvivirga kasyanovii gen. nov., sp nov., a novel member of the phylum Bacteroidetes isolated from seawater in a mussel farm.</title>
        <authorList>
            <person name="Zhao L.-H."/>
            <person name="Wang Z.-J."/>
        </authorList>
    </citation>
    <scope>NUCLEOTIDE SEQUENCE</scope>
    <source>
        <strain evidence="1">2943</strain>
    </source>
</reference>
<comment type="caution">
    <text evidence="1">The sequence shown here is derived from an EMBL/GenBank/DDBJ whole genome shotgun (WGS) entry which is preliminary data.</text>
</comment>
<dbReference type="PROSITE" id="PS51257">
    <property type="entry name" value="PROKAR_LIPOPROTEIN"/>
    <property type="match status" value="1"/>
</dbReference>
<dbReference type="RefSeq" id="WP_202242413.1">
    <property type="nucleotide sequence ID" value="NZ_JAESIY010000001.1"/>
</dbReference>
<organism evidence="1 2">
    <name type="scientific">Fulvivirga sediminis</name>
    <dbReference type="NCBI Taxonomy" id="2803949"/>
    <lineage>
        <taxon>Bacteria</taxon>
        <taxon>Pseudomonadati</taxon>
        <taxon>Bacteroidota</taxon>
        <taxon>Cytophagia</taxon>
        <taxon>Cytophagales</taxon>
        <taxon>Fulvivirgaceae</taxon>
        <taxon>Fulvivirga</taxon>
    </lineage>
</organism>
<dbReference type="Proteomes" id="UP000659388">
    <property type="component" value="Unassembled WGS sequence"/>
</dbReference>
<evidence type="ECO:0008006" key="3">
    <source>
        <dbReference type="Google" id="ProtNLM"/>
    </source>
</evidence>
<dbReference type="EMBL" id="JAESIY010000001">
    <property type="protein sequence ID" value="MBL3654721.1"/>
    <property type="molecule type" value="Genomic_DNA"/>
</dbReference>
<evidence type="ECO:0000313" key="1">
    <source>
        <dbReference type="EMBL" id="MBL3654721.1"/>
    </source>
</evidence>
<dbReference type="InterPro" id="IPR011652">
    <property type="entry name" value="MORN_2"/>
</dbReference>
<evidence type="ECO:0000313" key="2">
    <source>
        <dbReference type="Proteomes" id="UP000659388"/>
    </source>
</evidence>